<reference evidence="8" key="2">
    <citation type="submission" date="2014-07" db="EMBL/GenBank/DDBJ databases">
        <title>Genome sequence of Mangrovimonas yunxiaonensis.</title>
        <authorList>
            <person name="Li Y."/>
            <person name="Zheng T."/>
        </authorList>
    </citation>
    <scope>NUCLEOTIDE SEQUENCE [LARGE SCALE GENOMIC DNA]</scope>
    <source>
        <strain evidence="8">LY01</strain>
    </source>
</reference>
<comment type="caution">
    <text evidence="7">The sequence shown here is derived from an EMBL/GenBank/DDBJ whole genome shotgun (WGS) entry which is preliminary data.</text>
</comment>
<dbReference type="PANTHER" id="PTHR36974">
    <property type="entry name" value="MEMBRANE PROTEIN-RELATED"/>
    <property type="match status" value="1"/>
</dbReference>
<evidence type="ECO:0000256" key="4">
    <source>
        <dbReference type="ARBA" id="ARBA00023136"/>
    </source>
</evidence>
<dbReference type="STRING" id="1197477.IA57_01400"/>
<protein>
    <submittedName>
        <fullName evidence="7">DoxX family protein</fullName>
    </submittedName>
</protein>
<keyword evidence="3 5" id="KW-1133">Transmembrane helix</keyword>
<organism evidence="7 8">
    <name type="scientific">Mangrovimonas yunxiaonensis</name>
    <dbReference type="NCBI Taxonomy" id="1197477"/>
    <lineage>
        <taxon>Bacteria</taxon>
        <taxon>Pseudomonadati</taxon>
        <taxon>Bacteroidota</taxon>
        <taxon>Flavobacteriia</taxon>
        <taxon>Flavobacteriales</taxon>
        <taxon>Flavobacteriaceae</taxon>
        <taxon>Mangrovimonas</taxon>
    </lineage>
</organism>
<feature type="transmembrane region" description="Helical" evidence="5">
    <location>
        <begin position="97"/>
        <end position="117"/>
    </location>
</feature>
<evidence type="ECO:0000313" key="8">
    <source>
        <dbReference type="Proteomes" id="UP000028521"/>
    </source>
</evidence>
<evidence type="ECO:0000256" key="5">
    <source>
        <dbReference type="SAM" id="Phobius"/>
    </source>
</evidence>
<feature type="transmembrane region" description="Helical" evidence="5">
    <location>
        <begin position="42"/>
        <end position="59"/>
    </location>
</feature>
<feature type="domain" description="Methylamine utilisation protein MauE" evidence="6">
    <location>
        <begin position="8"/>
        <end position="89"/>
    </location>
</feature>
<dbReference type="GO" id="GO:0016020">
    <property type="term" value="C:membrane"/>
    <property type="evidence" value="ECO:0007669"/>
    <property type="project" value="UniProtKB-SubCell"/>
</dbReference>
<dbReference type="AlphaFoldDB" id="A0A084TNN5"/>
<reference evidence="7 8" key="1">
    <citation type="journal article" date="2014" name="Genome Announc.">
        <title>Draft Genome Sequence of the Algicidal Bacterium Mangrovimonas yunxiaonensis Strain LY01.</title>
        <authorList>
            <person name="Li Y."/>
            <person name="Zhu H."/>
            <person name="Li C."/>
            <person name="Zhang H."/>
            <person name="Chen Z."/>
            <person name="Zheng W."/>
            <person name="Xu H."/>
            <person name="Zheng T."/>
        </authorList>
    </citation>
    <scope>NUCLEOTIDE SEQUENCE [LARGE SCALE GENOMIC DNA]</scope>
    <source>
        <strain evidence="7 8">LY01</strain>
    </source>
</reference>
<dbReference type="eggNOG" id="COG4270">
    <property type="taxonomic scope" value="Bacteria"/>
</dbReference>
<sequence>MSNPWHFYLMAMLYLLAGAMHFVKPKVYMRIMPRYLPNHRSLVYLSGAIELLLGSLLFFSTTRNLAIYGLVAMLTVFLLVHFYMLSSKKAGAGFPKWLLILRIPIQFLLMYWALWYLI</sequence>
<dbReference type="GO" id="GO:0030416">
    <property type="term" value="P:methylamine metabolic process"/>
    <property type="evidence" value="ECO:0007669"/>
    <property type="project" value="InterPro"/>
</dbReference>
<dbReference type="RefSeq" id="WP_036118275.1">
    <property type="nucleotide sequence ID" value="NZ_BMET01000002.1"/>
</dbReference>
<feature type="transmembrane region" description="Helical" evidence="5">
    <location>
        <begin position="6"/>
        <end position="22"/>
    </location>
</feature>
<comment type="subcellular location">
    <subcellularLocation>
        <location evidence="1">Membrane</location>
        <topology evidence="1">Multi-pass membrane protein</topology>
    </subcellularLocation>
</comment>
<gene>
    <name evidence="7" type="ORF">IA57_01400</name>
</gene>
<name>A0A084TNN5_9FLAO</name>
<feature type="transmembrane region" description="Helical" evidence="5">
    <location>
        <begin position="65"/>
        <end position="85"/>
    </location>
</feature>
<keyword evidence="2 5" id="KW-0812">Transmembrane</keyword>
<evidence type="ECO:0000256" key="2">
    <source>
        <dbReference type="ARBA" id="ARBA00022692"/>
    </source>
</evidence>
<keyword evidence="8" id="KW-1185">Reference proteome</keyword>
<keyword evidence="4 5" id="KW-0472">Membrane</keyword>
<proteinExistence type="predicted"/>
<dbReference type="OrthoDB" id="327939at2"/>
<evidence type="ECO:0000256" key="3">
    <source>
        <dbReference type="ARBA" id="ARBA00022989"/>
    </source>
</evidence>
<dbReference type="Proteomes" id="UP000028521">
    <property type="component" value="Unassembled WGS sequence"/>
</dbReference>
<evidence type="ECO:0000259" key="6">
    <source>
        <dbReference type="Pfam" id="PF07291"/>
    </source>
</evidence>
<dbReference type="PANTHER" id="PTHR36974:SF1">
    <property type="entry name" value="DOXX FAMILY MEMBRANE PROTEIN"/>
    <property type="match status" value="1"/>
</dbReference>
<accession>A0A084TNN5</accession>
<evidence type="ECO:0000313" key="7">
    <source>
        <dbReference type="EMBL" id="KFB02321.1"/>
    </source>
</evidence>
<evidence type="ECO:0000256" key="1">
    <source>
        <dbReference type="ARBA" id="ARBA00004141"/>
    </source>
</evidence>
<dbReference type="InterPro" id="IPR009908">
    <property type="entry name" value="Methylamine_util_MauE"/>
</dbReference>
<dbReference type="EMBL" id="JPFK01000002">
    <property type="protein sequence ID" value="KFB02321.1"/>
    <property type="molecule type" value="Genomic_DNA"/>
</dbReference>
<dbReference type="Pfam" id="PF07291">
    <property type="entry name" value="MauE"/>
    <property type="match status" value="1"/>
</dbReference>